<organism evidence="7 8">
    <name type="scientific">Holothuria leucospilota</name>
    <name type="common">Black long sea cucumber</name>
    <name type="synonym">Mertensiothuria leucospilota</name>
    <dbReference type="NCBI Taxonomy" id="206669"/>
    <lineage>
        <taxon>Eukaryota</taxon>
        <taxon>Metazoa</taxon>
        <taxon>Echinodermata</taxon>
        <taxon>Eleutherozoa</taxon>
        <taxon>Echinozoa</taxon>
        <taxon>Holothuroidea</taxon>
        <taxon>Aspidochirotacea</taxon>
        <taxon>Aspidochirotida</taxon>
        <taxon>Holothuriidae</taxon>
        <taxon>Holothuria</taxon>
    </lineage>
</organism>
<dbReference type="InterPro" id="IPR006694">
    <property type="entry name" value="Fatty_acid_hydroxylase"/>
</dbReference>
<dbReference type="GO" id="GO:0016020">
    <property type="term" value="C:membrane"/>
    <property type="evidence" value="ECO:0007669"/>
    <property type="project" value="UniProtKB-SubCell"/>
</dbReference>
<dbReference type="Pfam" id="PF04116">
    <property type="entry name" value="FA_hydroxylase"/>
    <property type="match status" value="1"/>
</dbReference>
<evidence type="ECO:0000256" key="2">
    <source>
        <dbReference type="ARBA" id="ARBA00022692"/>
    </source>
</evidence>
<evidence type="ECO:0000259" key="6">
    <source>
        <dbReference type="Pfam" id="PF04116"/>
    </source>
</evidence>
<keyword evidence="4 5" id="KW-0472">Membrane</keyword>
<name>A0A9Q1CB23_HOLLE</name>
<gene>
    <name evidence="7" type="ORF">HOLleu_13007</name>
</gene>
<feature type="transmembrane region" description="Helical" evidence="5">
    <location>
        <begin position="79"/>
        <end position="96"/>
    </location>
</feature>
<dbReference type="InterPro" id="IPR050307">
    <property type="entry name" value="Sterol_Desaturase_Related"/>
</dbReference>
<evidence type="ECO:0000256" key="3">
    <source>
        <dbReference type="ARBA" id="ARBA00022989"/>
    </source>
</evidence>
<reference evidence="7" key="1">
    <citation type="submission" date="2021-10" db="EMBL/GenBank/DDBJ databases">
        <title>Tropical sea cucumber genome reveals ecological adaptation and Cuvierian tubules defense mechanism.</title>
        <authorList>
            <person name="Chen T."/>
        </authorList>
    </citation>
    <scope>NUCLEOTIDE SEQUENCE</scope>
    <source>
        <strain evidence="7">Nanhai2018</strain>
        <tissue evidence="7">Muscle</tissue>
    </source>
</reference>
<dbReference type="EMBL" id="JAIZAY010000005">
    <property type="protein sequence ID" value="KAJ8042041.1"/>
    <property type="molecule type" value="Genomic_DNA"/>
</dbReference>
<evidence type="ECO:0000256" key="1">
    <source>
        <dbReference type="ARBA" id="ARBA00004370"/>
    </source>
</evidence>
<dbReference type="PANTHER" id="PTHR11863">
    <property type="entry name" value="STEROL DESATURASE"/>
    <property type="match status" value="1"/>
</dbReference>
<evidence type="ECO:0000256" key="5">
    <source>
        <dbReference type="SAM" id="Phobius"/>
    </source>
</evidence>
<dbReference type="GO" id="GO:0008610">
    <property type="term" value="P:lipid biosynthetic process"/>
    <property type="evidence" value="ECO:0007669"/>
    <property type="project" value="InterPro"/>
</dbReference>
<comment type="caution">
    <text evidence="7">The sequence shown here is derived from an EMBL/GenBank/DDBJ whole genome shotgun (WGS) entry which is preliminary data.</text>
</comment>
<proteinExistence type="predicted"/>
<feature type="domain" description="Fatty acid hydroxylase" evidence="6">
    <location>
        <begin position="11"/>
        <end position="139"/>
    </location>
</feature>
<dbReference type="AlphaFoldDB" id="A0A9Q1CB23"/>
<dbReference type="GO" id="GO:0005506">
    <property type="term" value="F:iron ion binding"/>
    <property type="evidence" value="ECO:0007669"/>
    <property type="project" value="InterPro"/>
</dbReference>
<comment type="subcellular location">
    <subcellularLocation>
        <location evidence="1">Membrane</location>
    </subcellularLocation>
</comment>
<sequence length="193" mass="23008">MGYWSIPLEMITFLIFTDSCIYWIHRGLHHRLVYSTLHKPHHAYKVTTPFASHAFHPVDGFSQSFPYHLYPILFPMHKYLYLFFFVFVNFWTVSIHDGCFRVPDLLKPFINGSAHHTDHHLYYNYNYGQFFTFWDRLGGSFRDPSSYANNGPLDQILDETKMEEFTRKRLDFAEESLSLIQNPVKDLKSARKR</sequence>
<evidence type="ECO:0000256" key="4">
    <source>
        <dbReference type="ARBA" id="ARBA00023136"/>
    </source>
</evidence>
<keyword evidence="3 5" id="KW-1133">Transmembrane helix</keyword>
<protein>
    <submittedName>
        <fullName evidence="7">Lathosterol oxidase</fullName>
    </submittedName>
</protein>
<dbReference type="OrthoDB" id="408954at2759"/>
<keyword evidence="8" id="KW-1185">Reference proteome</keyword>
<evidence type="ECO:0000313" key="7">
    <source>
        <dbReference type="EMBL" id="KAJ8042041.1"/>
    </source>
</evidence>
<dbReference type="Proteomes" id="UP001152320">
    <property type="component" value="Chromosome 5"/>
</dbReference>
<evidence type="ECO:0000313" key="8">
    <source>
        <dbReference type="Proteomes" id="UP001152320"/>
    </source>
</evidence>
<dbReference type="GO" id="GO:0016491">
    <property type="term" value="F:oxidoreductase activity"/>
    <property type="evidence" value="ECO:0007669"/>
    <property type="project" value="InterPro"/>
</dbReference>
<keyword evidence="2 5" id="KW-0812">Transmembrane</keyword>
<accession>A0A9Q1CB23</accession>